<dbReference type="Pfam" id="PF02605">
    <property type="entry name" value="PsaL"/>
    <property type="match status" value="1"/>
</dbReference>
<name>A0A1Z4LUW1_9CYAN</name>
<keyword evidence="5 11" id="KW-0812">Transmembrane</keyword>
<evidence type="ECO:0000256" key="4">
    <source>
        <dbReference type="ARBA" id="ARBA00022531"/>
    </source>
</evidence>
<dbReference type="GO" id="GO:0015979">
    <property type="term" value="P:photosynthesis"/>
    <property type="evidence" value="ECO:0007669"/>
    <property type="project" value="UniProtKB-UniRule"/>
</dbReference>
<proteinExistence type="inferred from homology"/>
<dbReference type="SUPFAM" id="SSF81568">
    <property type="entry name" value="Photosystem I reaction center subunit XI, PsaL"/>
    <property type="match status" value="1"/>
</dbReference>
<gene>
    <name evidence="11" type="primary">psaL</name>
    <name evidence="14" type="ORF">NIES267_43560</name>
</gene>
<protein>
    <recommendedName>
        <fullName evidence="3 11">Photosystem I reaction center subunit XI</fullName>
    </recommendedName>
    <alternativeName>
        <fullName evidence="9 11">PSI subunit V</fullName>
    </alternativeName>
    <alternativeName>
        <fullName evidence="10 11">PSI-L</fullName>
    </alternativeName>
</protein>
<dbReference type="PANTHER" id="PTHR34803">
    <property type="entry name" value="PHOTOSYSTEM I REACTION CENTER SUBUNIT XI, CHLOROPLASTIC"/>
    <property type="match status" value="1"/>
</dbReference>
<evidence type="ECO:0000259" key="13">
    <source>
        <dbReference type="Pfam" id="PF02605"/>
    </source>
</evidence>
<dbReference type="HAMAP" id="MF_00447">
    <property type="entry name" value="PSI_PsaL"/>
    <property type="match status" value="1"/>
</dbReference>
<feature type="domain" description="Photosystem I PsaL reaction centre subunit XI" evidence="13">
    <location>
        <begin position="24"/>
        <end position="168"/>
    </location>
</feature>
<evidence type="ECO:0000256" key="10">
    <source>
        <dbReference type="ARBA" id="ARBA00033437"/>
    </source>
</evidence>
<keyword evidence="7 11" id="KW-1133">Transmembrane helix</keyword>
<evidence type="ECO:0000313" key="14">
    <source>
        <dbReference type="EMBL" id="BAY84858.1"/>
    </source>
</evidence>
<dbReference type="GO" id="GO:0009538">
    <property type="term" value="C:photosystem I reaction center"/>
    <property type="evidence" value="ECO:0007669"/>
    <property type="project" value="InterPro"/>
</dbReference>
<evidence type="ECO:0000256" key="11">
    <source>
        <dbReference type="HAMAP-Rule" id="MF_00447"/>
    </source>
</evidence>
<comment type="subcellular location">
    <subcellularLocation>
        <location evidence="11">Cellular thylakoid membrane</location>
        <topology evidence="11">Multi-pass membrane protein</topology>
    </subcellularLocation>
    <subcellularLocation>
        <location evidence="1">Membrane</location>
        <topology evidence="1">Multi-pass membrane protein</topology>
    </subcellularLocation>
</comment>
<organism evidence="14 15">
    <name type="scientific">Calothrix parasitica NIES-267</name>
    <dbReference type="NCBI Taxonomy" id="1973488"/>
    <lineage>
        <taxon>Bacteria</taxon>
        <taxon>Bacillati</taxon>
        <taxon>Cyanobacteriota</taxon>
        <taxon>Cyanophyceae</taxon>
        <taxon>Nostocales</taxon>
        <taxon>Calotrichaceae</taxon>
        <taxon>Calothrix</taxon>
    </lineage>
</organism>
<evidence type="ECO:0000256" key="1">
    <source>
        <dbReference type="ARBA" id="ARBA00004141"/>
    </source>
</evidence>
<dbReference type="GO" id="GO:0031676">
    <property type="term" value="C:plasma membrane-derived thylakoid membrane"/>
    <property type="evidence" value="ECO:0007669"/>
    <property type="project" value="UniProtKB-SubCell"/>
</dbReference>
<dbReference type="PANTHER" id="PTHR34803:SF2">
    <property type="entry name" value="PHOTOSYSTEM I REACTION CENTER SUBUNIT XI, CHLOROPLASTIC"/>
    <property type="match status" value="1"/>
</dbReference>
<dbReference type="AlphaFoldDB" id="A0A1Z4LUW1"/>
<feature type="transmembrane region" description="Helical" evidence="11">
    <location>
        <begin position="95"/>
        <end position="116"/>
    </location>
</feature>
<dbReference type="Gene3D" id="1.20.1240.10">
    <property type="entry name" value="Photosystem I PsaL, reaction centre subunit XI"/>
    <property type="match status" value="1"/>
</dbReference>
<reference evidence="14 15" key="1">
    <citation type="submission" date="2017-06" db="EMBL/GenBank/DDBJ databases">
        <title>Genome sequencing of cyanobaciteial culture collection at National Institute for Environmental Studies (NIES).</title>
        <authorList>
            <person name="Hirose Y."/>
            <person name="Shimura Y."/>
            <person name="Fujisawa T."/>
            <person name="Nakamura Y."/>
            <person name="Kawachi M."/>
        </authorList>
    </citation>
    <scope>NUCLEOTIDE SEQUENCE [LARGE SCALE GENOMIC DNA]</scope>
    <source>
        <strain evidence="14 15">NIES-267</strain>
    </source>
</reference>
<keyword evidence="15" id="KW-1185">Reference proteome</keyword>
<evidence type="ECO:0000256" key="3">
    <source>
        <dbReference type="ARBA" id="ARBA00019514"/>
    </source>
</evidence>
<evidence type="ECO:0000256" key="8">
    <source>
        <dbReference type="ARBA" id="ARBA00023136"/>
    </source>
</evidence>
<keyword evidence="6 11" id="KW-0603">Photosystem I</keyword>
<feature type="region of interest" description="Disordered" evidence="12">
    <location>
        <begin position="1"/>
        <end position="20"/>
    </location>
</feature>
<dbReference type="InterPro" id="IPR036592">
    <property type="entry name" value="PSI_PsaL_sf"/>
</dbReference>
<dbReference type="InterPro" id="IPR003757">
    <property type="entry name" value="PSI_PsaL"/>
</dbReference>
<comment type="similarity">
    <text evidence="2 11">Belongs to the PsaL family.</text>
</comment>
<evidence type="ECO:0000256" key="12">
    <source>
        <dbReference type="SAM" id="MobiDB-lite"/>
    </source>
</evidence>
<keyword evidence="11" id="KW-0793">Thylakoid</keyword>
<evidence type="ECO:0000256" key="9">
    <source>
        <dbReference type="ARBA" id="ARBA00032768"/>
    </source>
</evidence>
<keyword evidence="8 11" id="KW-0472">Membrane</keyword>
<dbReference type="Proteomes" id="UP000218418">
    <property type="component" value="Chromosome"/>
</dbReference>
<dbReference type="InterPro" id="IPR022980">
    <property type="entry name" value="PSI_suXI"/>
</dbReference>
<sequence>MSNMAQKADSSKSNSSDPRNQEVVFAAQGNPQLGNLETPINSSGLTKWFIRNLPAYRADLTPFRRGLEVGMAHGYLLFGPFAKLGPLRNAPSGNLAGLLSTIGLVVILTACLSMYANSNPYKPVATVTVPNPPSAFNTTEGWNNFASAFLIGGIGGGVTAYFLTSNLTFIQGLFG</sequence>
<evidence type="ECO:0000256" key="2">
    <source>
        <dbReference type="ARBA" id="ARBA00008820"/>
    </source>
</evidence>
<keyword evidence="4 11" id="KW-0602">Photosynthesis</keyword>
<evidence type="ECO:0000256" key="5">
    <source>
        <dbReference type="ARBA" id="ARBA00022692"/>
    </source>
</evidence>
<accession>A0A1Z4LUW1</accession>
<feature type="transmembrane region" description="Helical" evidence="11">
    <location>
        <begin position="145"/>
        <end position="163"/>
    </location>
</feature>
<evidence type="ECO:0000256" key="7">
    <source>
        <dbReference type="ARBA" id="ARBA00022989"/>
    </source>
</evidence>
<evidence type="ECO:0000313" key="15">
    <source>
        <dbReference type="Proteomes" id="UP000218418"/>
    </source>
</evidence>
<dbReference type="EMBL" id="AP018227">
    <property type="protein sequence ID" value="BAY84858.1"/>
    <property type="molecule type" value="Genomic_DNA"/>
</dbReference>
<evidence type="ECO:0000256" key="6">
    <source>
        <dbReference type="ARBA" id="ARBA00022836"/>
    </source>
</evidence>